<keyword evidence="2" id="KW-1185">Reference proteome</keyword>
<comment type="caution">
    <text evidence="1">The sequence shown here is derived from an EMBL/GenBank/DDBJ whole genome shotgun (WGS) entry which is preliminary data.</text>
</comment>
<organism evidence="1 2">
    <name type="scientific">Hygrophoropsis aurantiaca</name>
    <dbReference type="NCBI Taxonomy" id="72124"/>
    <lineage>
        <taxon>Eukaryota</taxon>
        <taxon>Fungi</taxon>
        <taxon>Dikarya</taxon>
        <taxon>Basidiomycota</taxon>
        <taxon>Agaricomycotina</taxon>
        <taxon>Agaricomycetes</taxon>
        <taxon>Agaricomycetidae</taxon>
        <taxon>Boletales</taxon>
        <taxon>Coniophorineae</taxon>
        <taxon>Hygrophoropsidaceae</taxon>
        <taxon>Hygrophoropsis</taxon>
    </lineage>
</organism>
<proteinExistence type="predicted"/>
<evidence type="ECO:0000313" key="1">
    <source>
        <dbReference type="EMBL" id="KAH7906862.1"/>
    </source>
</evidence>
<name>A0ACB8A1M5_9AGAM</name>
<dbReference type="EMBL" id="MU267966">
    <property type="protein sequence ID" value="KAH7906862.1"/>
    <property type="molecule type" value="Genomic_DNA"/>
</dbReference>
<protein>
    <submittedName>
        <fullName evidence="1">Uncharacterized protein</fullName>
    </submittedName>
</protein>
<reference evidence="1" key="1">
    <citation type="journal article" date="2021" name="New Phytol.">
        <title>Evolutionary innovations through gain and loss of genes in the ectomycorrhizal Boletales.</title>
        <authorList>
            <person name="Wu G."/>
            <person name="Miyauchi S."/>
            <person name="Morin E."/>
            <person name="Kuo A."/>
            <person name="Drula E."/>
            <person name="Varga T."/>
            <person name="Kohler A."/>
            <person name="Feng B."/>
            <person name="Cao Y."/>
            <person name="Lipzen A."/>
            <person name="Daum C."/>
            <person name="Hundley H."/>
            <person name="Pangilinan J."/>
            <person name="Johnson J."/>
            <person name="Barry K."/>
            <person name="LaButti K."/>
            <person name="Ng V."/>
            <person name="Ahrendt S."/>
            <person name="Min B."/>
            <person name="Choi I.G."/>
            <person name="Park H."/>
            <person name="Plett J.M."/>
            <person name="Magnuson J."/>
            <person name="Spatafora J.W."/>
            <person name="Nagy L.G."/>
            <person name="Henrissat B."/>
            <person name="Grigoriev I.V."/>
            <person name="Yang Z.L."/>
            <person name="Xu J."/>
            <person name="Martin F.M."/>
        </authorList>
    </citation>
    <scope>NUCLEOTIDE SEQUENCE</scope>
    <source>
        <strain evidence="1">ATCC 28755</strain>
    </source>
</reference>
<sequence>MQAILLMRAYALCSQSRIMLYTVVPCFCLQAVTVIVMTGMAYTTANMRKYFMDLGSPIGSVTQSATLDDSAFQPFAFIIPALELAFDIMLFVSALYGYSKHAIESMRMAKSWSVNPLVSLLVTTHMLYFLCYLAFQVISFVISDPSLNLTEYADLVVNTLDDVILSVATIIGPRMVLSLRAQHAKPPELAFNAELTTIQFGAQKPGFRSRAENFSQGSHEYP</sequence>
<gene>
    <name evidence="1" type="ORF">BJ138DRAFT_1161570</name>
</gene>
<accession>A0ACB8A1M5</accession>
<dbReference type="Proteomes" id="UP000790377">
    <property type="component" value="Unassembled WGS sequence"/>
</dbReference>
<evidence type="ECO:0000313" key="2">
    <source>
        <dbReference type="Proteomes" id="UP000790377"/>
    </source>
</evidence>